<sequence>MNVLRTLEVLLIHITLNHTWFVSPSSIRQLELELRVNSLQFALLIFLDRHQLLDCAAHCWLVPWCFAYCLSIRFDIVDACMQMLFLFFSCLPLHSCMFSLYWIKKLGLRSGFCSICVCLNS</sequence>
<dbReference type="AlphaFoldDB" id="A0A1Z5SBM5"/>
<keyword evidence="1" id="KW-0812">Transmembrane</keyword>
<evidence type="ECO:0000256" key="1">
    <source>
        <dbReference type="SAM" id="Phobius"/>
    </source>
</evidence>
<feature type="transmembrane region" description="Helical" evidence="1">
    <location>
        <begin position="83"/>
        <end position="103"/>
    </location>
</feature>
<dbReference type="Gramene" id="OQU93333">
    <property type="protein sequence ID" value="OQU93333"/>
    <property type="gene ID" value="SORBI_3001G522050"/>
</dbReference>
<accession>A0A1Z5SBM5</accession>
<organism evidence="2 3">
    <name type="scientific">Sorghum bicolor</name>
    <name type="common">Sorghum</name>
    <name type="synonym">Sorghum vulgare</name>
    <dbReference type="NCBI Taxonomy" id="4558"/>
    <lineage>
        <taxon>Eukaryota</taxon>
        <taxon>Viridiplantae</taxon>
        <taxon>Streptophyta</taxon>
        <taxon>Embryophyta</taxon>
        <taxon>Tracheophyta</taxon>
        <taxon>Spermatophyta</taxon>
        <taxon>Magnoliopsida</taxon>
        <taxon>Liliopsida</taxon>
        <taxon>Poales</taxon>
        <taxon>Poaceae</taxon>
        <taxon>PACMAD clade</taxon>
        <taxon>Panicoideae</taxon>
        <taxon>Andropogonodae</taxon>
        <taxon>Andropogoneae</taxon>
        <taxon>Sorghinae</taxon>
        <taxon>Sorghum</taxon>
    </lineage>
</organism>
<reference evidence="3" key="2">
    <citation type="journal article" date="2018" name="Plant J.">
        <title>The Sorghum bicolor reference genome: improved assembly, gene annotations, a transcriptome atlas, and signatures of genome organization.</title>
        <authorList>
            <person name="McCormick R.F."/>
            <person name="Truong S.K."/>
            <person name="Sreedasyam A."/>
            <person name="Jenkins J."/>
            <person name="Shu S."/>
            <person name="Sims D."/>
            <person name="Kennedy M."/>
            <person name="Amirebrahimi M."/>
            <person name="Weers B.D."/>
            <person name="McKinley B."/>
            <person name="Mattison A."/>
            <person name="Morishige D.T."/>
            <person name="Grimwood J."/>
            <person name="Schmutz J."/>
            <person name="Mullet J.E."/>
        </authorList>
    </citation>
    <scope>NUCLEOTIDE SEQUENCE [LARGE SCALE GENOMIC DNA]</scope>
    <source>
        <strain evidence="3">cv. BTx623</strain>
    </source>
</reference>
<evidence type="ECO:0000313" key="2">
    <source>
        <dbReference type="EMBL" id="OQU93333.1"/>
    </source>
</evidence>
<protein>
    <submittedName>
        <fullName evidence="2">Uncharacterized protein</fullName>
    </submittedName>
</protein>
<evidence type="ECO:0000313" key="3">
    <source>
        <dbReference type="Proteomes" id="UP000000768"/>
    </source>
</evidence>
<reference evidence="2 3" key="1">
    <citation type="journal article" date="2009" name="Nature">
        <title>The Sorghum bicolor genome and the diversification of grasses.</title>
        <authorList>
            <person name="Paterson A.H."/>
            <person name="Bowers J.E."/>
            <person name="Bruggmann R."/>
            <person name="Dubchak I."/>
            <person name="Grimwood J."/>
            <person name="Gundlach H."/>
            <person name="Haberer G."/>
            <person name="Hellsten U."/>
            <person name="Mitros T."/>
            <person name="Poliakov A."/>
            <person name="Schmutz J."/>
            <person name="Spannagl M."/>
            <person name="Tang H."/>
            <person name="Wang X."/>
            <person name="Wicker T."/>
            <person name="Bharti A.K."/>
            <person name="Chapman J."/>
            <person name="Feltus F.A."/>
            <person name="Gowik U."/>
            <person name="Grigoriev I.V."/>
            <person name="Lyons E."/>
            <person name="Maher C.A."/>
            <person name="Martis M."/>
            <person name="Narechania A."/>
            <person name="Otillar R.P."/>
            <person name="Penning B.W."/>
            <person name="Salamov A.A."/>
            <person name="Wang Y."/>
            <person name="Zhang L."/>
            <person name="Carpita N.C."/>
            <person name="Freeling M."/>
            <person name="Gingle A.R."/>
            <person name="Hash C.T."/>
            <person name="Keller B."/>
            <person name="Klein P."/>
            <person name="Kresovich S."/>
            <person name="McCann M.C."/>
            <person name="Ming R."/>
            <person name="Peterson D.G."/>
            <person name="Mehboob-ur-Rahman"/>
            <person name="Ware D."/>
            <person name="Westhoff P."/>
            <person name="Mayer K.F."/>
            <person name="Messing J."/>
            <person name="Rokhsar D.S."/>
        </authorList>
    </citation>
    <scope>NUCLEOTIDE SEQUENCE [LARGE SCALE GENOMIC DNA]</scope>
    <source>
        <strain evidence="3">cv. BTx623</strain>
    </source>
</reference>
<proteinExistence type="predicted"/>
<gene>
    <name evidence="2" type="ORF">SORBI_3001G522050</name>
</gene>
<dbReference type="EMBL" id="CM000760">
    <property type="protein sequence ID" value="OQU93333.1"/>
    <property type="molecule type" value="Genomic_DNA"/>
</dbReference>
<keyword evidence="1" id="KW-1133">Transmembrane helix</keyword>
<dbReference type="InParanoid" id="A0A1Z5SBM5"/>
<keyword evidence="1" id="KW-0472">Membrane</keyword>
<name>A0A1Z5SBM5_SORBI</name>
<dbReference type="Proteomes" id="UP000000768">
    <property type="component" value="Chromosome 1"/>
</dbReference>
<keyword evidence="3" id="KW-1185">Reference proteome</keyword>